<feature type="transmembrane region" description="Helical" evidence="1">
    <location>
        <begin position="33"/>
        <end position="50"/>
    </location>
</feature>
<dbReference type="InterPro" id="IPR036890">
    <property type="entry name" value="HATPase_C_sf"/>
</dbReference>
<gene>
    <name evidence="3" type="ORF">HMPREF9498_01561</name>
</gene>
<dbReference type="RefSeq" id="WP_002402207.1">
    <property type="nucleotide sequence ID" value="NZ_GL454451.1"/>
</dbReference>
<feature type="transmembrane region" description="Helical" evidence="1">
    <location>
        <begin position="154"/>
        <end position="174"/>
    </location>
</feature>
<evidence type="ECO:0000259" key="2">
    <source>
        <dbReference type="Pfam" id="PF14501"/>
    </source>
</evidence>
<feature type="transmembrane region" description="Helical" evidence="1">
    <location>
        <begin position="56"/>
        <end position="72"/>
    </location>
</feature>
<dbReference type="EMBL" id="AEBR01000050">
    <property type="protein sequence ID" value="EFM82835.1"/>
    <property type="molecule type" value="Genomic_DNA"/>
</dbReference>
<feature type="transmembrane region" description="Helical" evidence="1">
    <location>
        <begin position="79"/>
        <end position="96"/>
    </location>
</feature>
<dbReference type="Gene3D" id="3.30.565.10">
    <property type="entry name" value="Histidine kinase-like ATPase, C-terminal domain"/>
    <property type="match status" value="1"/>
</dbReference>
<dbReference type="Proteomes" id="UP000004846">
    <property type="component" value="Unassembled WGS sequence"/>
</dbReference>
<feature type="transmembrane region" description="Helical" evidence="1">
    <location>
        <begin position="6"/>
        <end position="26"/>
    </location>
</feature>
<comment type="caution">
    <text evidence="3">The sequence shown here is derived from an EMBL/GenBank/DDBJ whole genome shotgun (WGS) entry which is preliminary data.</text>
</comment>
<reference evidence="3 4" key="1">
    <citation type="submission" date="2010-07" db="EMBL/GenBank/DDBJ databases">
        <authorList>
            <person name="Sid Ahmed O."/>
        </authorList>
    </citation>
    <scope>NUCLEOTIDE SEQUENCE [LARGE SCALE GENOMIC DNA]</scope>
    <source>
        <strain evidence="3 4">TX4248</strain>
    </source>
</reference>
<dbReference type="PANTHER" id="PTHR40448:SF1">
    <property type="entry name" value="TWO-COMPONENT SENSOR HISTIDINE KINASE"/>
    <property type="match status" value="1"/>
</dbReference>
<evidence type="ECO:0000313" key="3">
    <source>
        <dbReference type="EMBL" id="EFM82835.1"/>
    </source>
</evidence>
<evidence type="ECO:0000313" key="4">
    <source>
        <dbReference type="Proteomes" id="UP000004846"/>
    </source>
</evidence>
<dbReference type="HOGENOM" id="CLU_046138_0_0_9"/>
<dbReference type="PANTHER" id="PTHR40448">
    <property type="entry name" value="TWO-COMPONENT SENSOR HISTIDINE KINASE"/>
    <property type="match status" value="1"/>
</dbReference>
<sequence length="447" mass="51523">MILSLLATNVLLVSSFIVFVFLRVTLIKIECKIPLLSLLIVINLCSFAALMLGYSWLIYALTVVIFTGFLLIHKKRFSIFKAIFLSVFTLLMVSFINYTEQTILSVFFQQIYQNKLLWIASNVLLLLINIWIALKIPNSVFLRLNRVLENSRIFFGCLLLLLILLLLFVFLISPEISPDFMRGFVTVNSSKLELLISVGLFLILIGLVIEAYLEEQRINTQLLNNLTIYTEKIESINEELAMFRHDYKNLLYSLQIAISYEDILEIKRIYEETIAPTKKIIDNEEFELMKLNRLKNMELKALISMKINTAKQAKLKVIVDVPEVFILDTSIDLVVVIRLLAILLDNAIENSAKSELKMFAISIFNKNETQEFVITNSVQAEFDFKVMKKTKFSSKSNPEEHGWGLLYVKEIVDFSDQFDLQTSFNEGSVTQHLIIEKNHNSKKVVNE</sequence>
<feature type="domain" description="Sensor histidine kinase NatK-like C-terminal" evidence="2">
    <location>
        <begin position="335"/>
        <end position="435"/>
    </location>
</feature>
<evidence type="ECO:0000256" key="1">
    <source>
        <dbReference type="SAM" id="Phobius"/>
    </source>
</evidence>
<keyword evidence="1" id="KW-1133">Transmembrane helix</keyword>
<proteinExistence type="predicted"/>
<keyword evidence="1" id="KW-0812">Transmembrane</keyword>
<dbReference type="InterPro" id="IPR032834">
    <property type="entry name" value="NatK-like_C"/>
</dbReference>
<dbReference type="AlphaFoldDB" id="A0A125W658"/>
<dbReference type="GO" id="GO:0042802">
    <property type="term" value="F:identical protein binding"/>
    <property type="evidence" value="ECO:0007669"/>
    <property type="project" value="TreeGrafter"/>
</dbReference>
<name>A0A125W658_ENTFL</name>
<dbReference type="SUPFAM" id="SSF55874">
    <property type="entry name" value="ATPase domain of HSP90 chaperone/DNA topoisomerase II/histidine kinase"/>
    <property type="match status" value="1"/>
</dbReference>
<keyword evidence="1" id="KW-0472">Membrane</keyword>
<protein>
    <recommendedName>
        <fullName evidence="2">Sensor histidine kinase NatK-like C-terminal domain-containing protein</fullName>
    </recommendedName>
</protein>
<dbReference type="Pfam" id="PF14501">
    <property type="entry name" value="HATPase_c_5"/>
    <property type="match status" value="1"/>
</dbReference>
<accession>A0A125W658</accession>
<organism evidence="3 4">
    <name type="scientific">Enterococcus faecalis TX4248</name>
    <dbReference type="NCBI Taxonomy" id="749495"/>
    <lineage>
        <taxon>Bacteria</taxon>
        <taxon>Bacillati</taxon>
        <taxon>Bacillota</taxon>
        <taxon>Bacilli</taxon>
        <taxon>Lactobacillales</taxon>
        <taxon>Enterococcaceae</taxon>
        <taxon>Enterococcus</taxon>
    </lineage>
</organism>
<feature type="transmembrane region" description="Helical" evidence="1">
    <location>
        <begin position="116"/>
        <end position="134"/>
    </location>
</feature>
<feature type="transmembrane region" description="Helical" evidence="1">
    <location>
        <begin position="194"/>
        <end position="213"/>
    </location>
</feature>